<gene>
    <name evidence="2" type="ORF">A4A49_09643</name>
</gene>
<evidence type="ECO:0000256" key="1">
    <source>
        <dbReference type="SAM" id="Phobius"/>
    </source>
</evidence>
<dbReference type="EMBL" id="MJEQ01000894">
    <property type="protein sequence ID" value="OIT33366.1"/>
    <property type="molecule type" value="Genomic_DNA"/>
</dbReference>
<proteinExistence type="predicted"/>
<keyword evidence="1" id="KW-0472">Membrane</keyword>
<keyword evidence="3" id="KW-1185">Reference proteome</keyword>
<keyword evidence="1" id="KW-1133">Transmembrane helix</keyword>
<accession>A0A314KVF0</accession>
<name>A0A314KVF0_NICAT</name>
<feature type="transmembrane region" description="Helical" evidence="1">
    <location>
        <begin position="28"/>
        <end position="45"/>
    </location>
</feature>
<evidence type="ECO:0000313" key="2">
    <source>
        <dbReference type="EMBL" id="OIT33366.1"/>
    </source>
</evidence>
<comment type="caution">
    <text evidence="2">The sequence shown here is derived from an EMBL/GenBank/DDBJ whole genome shotgun (WGS) entry which is preliminary data.</text>
</comment>
<sequence length="83" mass="9118">MLRIFSYTGLFLSLLTFCHYFRPIPSFSVSSLFLVLCVCCGCFLVEMARGNGREACTMVVGGRSSESRAVGRCCSSPLEEMAD</sequence>
<dbReference type="AlphaFoldDB" id="A0A314KVF0"/>
<dbReference type="Proteomes" id="UP000187609">
    <property type="component" value="Unassembled WGS sequence"/>
</dbReference>
<organism evidence="2 3">
    <name type="scientific">Nicotiana attenuata</name>
    <name type="common">Coyote tobacco</name>
    <dbReference type="NCBI Taxonomy" id="49451"/>
    <lineage>
        <taxon>Eukaryota</taxon>
        <taxon>Viridiplantae</taxon>
        <taxon>Streptophyta</taxon>
        <taxon>Embryophyta</taxon>
        <taxon>Tracheophyta</taxon>
        <taxon>Spermatophyta</taxon>
        <taxon>Magnoliopsida</taxon>
        <taxon>eudicotyledons</taxon>
        <taxon>Gunneridae</taxon>
        <taxon>Pentapetalae</taxon>
        <taxon>asterids</taxon>
        <taxon>lamiids</taxon>
        <taxon>Solanales</taxon>
        <taxon>Solanaceae</taxon>
        <taxon>Nicotianoideae</taxon>
        <taxon>Nicotianeae</taxon>
        <taxon>Nicotiana</taxon>
    </lineage>
</organism>
<dbReference type="Gramene" id="OIT33366">
    <property type="protein sequence ID" value="OIT33366"/>
    <property type="gene ID" value="A4A49_09643"/>
</dbReference>
<protein>
    <submittedName>
        <fullName evidence="2">Uncharacterized protein</fullName>
    </submittedName>
</protein>
<keyword evidence="1" id="KW-0812">Transmembrane</keyword>
<evidence type="ECO:0000313" key="3">
    <source>
        <dbReference type="Proteomes" id="UP000187609"/>
    </source>
</evidence>
<reference evidence="2" key="1">
    <citation type="submission" date="2016-11" db="EMBL/GenBank/DDBJ databases">
        <title>The genome of Nicotiana attenuata.</title>
        <authorList>
            <person name="Xu S."/>
            <person name="Brockmoeller T."/>
            <person name="Gaquerel E."/>
            <person name="Navarro A."/>
            <person name="Kuhl H."/>
            <person name="Gase K."/>
            <person name="Ling Z."/>
            <person name="Zhou W."/>
            <person name="Kreitzer C."/>
            <person name="Stanke M."/>
            <person name="Tang H."/>
            <person name="Lyons E."/>
            <person name="Pandey P."/>
            <person name="Pandey S.P."/>
            <person name="Timmermann B."/>
            <person name="Baldwin I.T."/>
        </authorList>
    </citation>
    <scope>NUCLEOTIDE SEQUENCE [LARGE SCALE GENOMIC DNA]</scope>
    <source>
        <strain evidence="2">UT</strain>
    </source>
</reference>